<evidence type="ECO:0000313" key="3">
    <source>
        <dbReference type="EMBL" id="KAJ7758684.1"/>
    </source>
</evidence>
<dbReference type="Proteomes" id="UP001215598">
    <property type="component" value="Unassembled WGS sequence"/>
</dbReference>
<gene>
    <name evidence="3" type="ORF">B0H16DRAFT_1457216</name>
</gene>
<feature type="region of interest" description="Disordered" evidence="1">
    <location>
        <begin position="25"/>
        <end position="46"/>
    </location>
</feature>
<keyword evidence="2" id="KW-0472">Membrane</keyword>
<name>A0AAD7J8T4_9AGAR</name>
<dbReference type="EMBL" id="JARKIB010000041">
    <property type="protein sequence ID" value="KAJ7758684.1"/>
    <property type="molecule type" value="Genomic_DNA"/>
</dbReference>
<keyword evidence="2" id="KW-1133">Transmembrane helix</keyword>
<evidence type="ECO:0000256" key="1">
    <source>
        <dbReference type="SAM" id="MobiDB-lite"/>
    </source>
</evidence>
<evidence type="ECO:0000256" key="2">
    <source>
        <dbReference type="SAM" id="Phobius"/>
    </source>
</evidence>
<protein>
    <submittedName>
        <fullName evidence="3">Uncharacterized protein</fullName>
    </submittedName>
</protein>
<reference evidence="3" key="1">
    <citation type="submission" date="2023-03" db="EMBL/GenBank/DDBJ databases">
        <title>Massive genome expansion in bonnet fungi (Mycena s.s.) driven by repeated elements and novel gene families across ecological guilds.</title>
        <authorList>
            <consortium name="Lawrence Berkeley National Laboratory"/>
            <person name="Harder C.B."/>
            <person name="Miyauchi S."/>
            <person name="Viragh M."/>
            <person name="Kuo A."/>
            <person name="Thoen E."/>
            <person name="Andreopoulos B."/>
            <person name="Lu D."/>
            <person name="Skrede I."/>
            <person name="Drula E."/>
            <person name="Henrissat B."/>
            <person name="Morin E."/>
            <person name="Kohler A."/>
            <person name="Barry K."/>
            <person name="LaButti K."/>
            <person name="Morin E."/>
            <person name="Salamov A."/>
            <person name="Lipzen A."/>
            <person name="Mereny Z."/>
            <person name="Hegedus B."/>
            <person name="Baldrian P."/>
            <person name="Stursova M."/>
            <person name="Weitz H."/>
            <person name="Taylor A."/>
            <person name="Grigoriev I.V."/>
            <person name="Nagy L.G."/>
            <person name="Martin F."/>
            <person name="Kauserud H."/>
        </authorList>
    </citation>
    <scope>NUCLEOTIDE SEQUENCE</scope>
    <source>
        <strain evidence="3">CBHHK182m</strain>
    </source>
</reference>
<dbReference type="AlphaFoldDB" id="A0AAD7J8T4"/>
<keyword evidence="2" id="KW-0812">Transmembrane</keyword>
<keyword evidence="4" id="KW-1185">Reference proteome</keyword>
<evidence type="ECO:0000313" key="4">
    <source>
        <dbReference type="Proteomes" id="UP001215598"/>
    </source>
</evidence>
<comment type="caution">
    <text evidence="3">The sequence shown here is derived from an EMBL/GenBank/DDBJ whole genome shotgun (WGS) entry which is preliminary data.</text>
</comment>
<accession>A0AAD7J8T4</accession>
<organism evidence="3 4">
    <name type="scientific">Mycena metata</name>
    <dbReference type="NCBI Taxonomy" id="1033252"/>
    <lineage>
        <taxon>Eukaryota</taxon>
        <taxon>Fungi</taxon>
        <taxon>Dikarya</taxon>
        <taxon>Basidiomycota</taxon>
        <taxon>Agaricomycotina</taxon>
        <taxon>Agaricomycetes</taxon>
        <taxon>Agaricomycetidae</taxon>
        <taxon>Agaricales</taxon>
        <taxon>Marasmiineae</taxon>
        <taxon>Mycenaceae</taxon>
        <taxon>Mycena</taxon>
    </lineage>
</organism>
<feature type="transmembrane region" description="Helical" evidence="2">
    <location>
        <begin position="126"/>
        <end position="149"/>
    </location>
</feature>
<proteinExistence type="predicted"/>
<sequence length="198" mass="21782">MYHPPTSTIDLREFDFSHVHFIEGEEDRGPDANERGRNGKEARTSKRTEDKRVLLIARVDICFTHRDPARAVGGTLNYTYIGIKAKQELATIRGSGLGCGNIYTYIAEEGLGVCTLRRRSAACRTWSSGAAAAAAAAAAAIAVVAWGAWRRHYGRAGRGSRVVMMQAGAGWWRHRVGLDAIGHPEDRQDVSARWGFVR</sequence>